<dbReference type="GO" id="GO:0005840">
    <property type="term" value="C:ribosome"/>
    <property type="evidence" value="ECO:0007669"/>
    <property type="project" value="UniProtKB-KW"/>
</dbReference>
<sequence length="285" mass="32505">MSDAIFIVPSDNKPGRDNVTTTGSLRAEDKTDVTGELETASDPHLYVPDRPPLPIVTSRQLEYPSEHLPSKQAWLDTMATLEDEKLGIVDLHPKIFGTYPRIDILHNNVDWQRKYRFIDYSFARSRAEMPGGGKSPTHRKRLVELGRVVSGHLYIIKVEKHLTKRVHGLCCALSAKYAQNKLIIVDSLEIPKADHQFLEDLIDVRFWGFSTLFVDDSDIMPRNFSLAVNQIPHFNAMPVYGLNVYSMLKHETLVLTLAAVEKIESKLLQILYSAQKEDVKFEYNE</sequence>
<feature type="region of interest" description="Disordered" evidence="5">
    <location>
        <begin position="1"/>
        <end position="50"/>
    </location>
</feature>
<dbReference type="GO" id="GO:1990904">
    <property type="term" value="C:ribonucleoprotein complex"/>
    <property type="evidence" value="ECO:0007669"/>
    <property type="project" value="UniProtKB-KW"/>
</dbReference>
<dbReference type="OrthoDB" id="275876at2759"/>
<keyword evidence="7" id="KW-1185">Reference proteome</keyword>
<proteinExistence type="inferred from homology"/>
<evidence type="ECO:0000256" key="3">
    <source>
        <dbReference type="ARBA" id="ARBA00023274"/>
    </source>
</evidence>
<gene>
    <name evidence="6" type="ORF">MEDL_62930</name>
</gene>
<protein>
    <recommendedName>
        <fullName evidence="4">Large ribosomal subunit protein uL4m</fullName>
    </recommendedName>
</protein>
<evidence type="ECO:0000256" key="5">
    <source>
        <dbReference type="SAM" id="MobiDB-lite"/>
    </source>
</evidence>
<dbReference type="AlphaFoldDB" id="A0A8S3VAX0"/>
<reference evidence="6" key="1">
    <citation type="submission" date="2021-03" db="EMBL/GenBank/DDBJ databases">
        <authorList>
            <person name="Bekaert M."/>
        </authorList>
    </citation>
    <scope>NUCLEOTIDE SEQUENCE</scope>
</reference>
<keyword evidence="2" id="KW-0689">Ribosomal protein</keyword>
<comment type="similarity">
    <text evidence="1">Belongs to the universal ribosomal protein uL4 family.</text>
</comment>
<evidence type="ECO:0000256" key="2">
    <source>
        <dbReference type="ARBA" id="ARBA00022980"/>
    </source>
</evidence>
<dbReference type="GO" id="GO:0003735">
    <property type="term" value="F:structural constituent of ribosome"/>
    <property type="evidence" value="ECO:0007669"/>
    <property type="project" value="InterPro"/>
</dbReference>
<evidence type="ECO:0000313" key="7">
    <source>
        <dbReference type="Proteomes" id="UP000683360"/>
    </source>
</evidence>
<evidence type="ECO:0000313" key="6">
    <source>
        <dbReference type="EMBL" id="CAG2251259.1"/>
    </source>
</evidence>
<dbReference type="Proteomes" id="UP000683360">
    <property type="component" value="Unassembled WGS sequence"/>
</dbReference>
<dbReference type="InterPro" id="IPR002136">
    <property type="entry name" value="Ribosomal_uL4"/>
</dbReference>
<dbReference type="SUPFAM" id="SSF52166">
    <property type="entry name" value="Ribosomal protein L4"/>
    <property type="match status" value="1"/>
</dbReference>
<dbReference type="Gene3D" id="3.40.1370.10">
    <property type="match status" value="1"/>
</dbReference>
<dbReference type="InterPro" id="IPR023574">
    <property type="entry name" value="Ribosomal_uL4_dom_sf"/>
</dbReference>
<dbReference type="EMBL" id="CAJPWZ010003081">
    <property type="protein sequence ID" value="CAG2251259.1"/>
    <property type="molecule type" value="Genomic_DNA"/>
</dbReference>
<dbReference type="GO" id="GO:0006412">
    <property type="term" value="P:translation"/>
    <property type="evidence" value="ECO:0007669"/>
    <property type="project" value="InterPro"/>
</dbReference>
<comment type="caution">
    <text evidence="6">The sequence shown here is derived from an EMBL/GenBank/DDBJ whole genome shotgun (WGS) entry which is preliminary data.</text>
</comment>
<organism evidence="6 7">
    <name type="scientific">Mytilus edulis</name>
    <name type="common">Blue mussel</name>
    <dbReference type="NCBI Taxonomy" id="6550"/>
    <lineage>
        <taxon>Eukaryota</taxon>
        <taxon>Metazoa</taxon>
        <taxon>Spiralia</taxon>
        <taxon>Lophotrochozoa</taxon>
        <taxon>Mollusca</taxon>
        <taxon>Bivalvia</taxon>
        <taxon>Autobranchia</taxon>
        <taxon>Pteriomorphia</taxon>
        <taxon>Mytilida</taxon>
        <taxon>Mytiloidea</taxon>
        <taxon>Mytilidae</taxon>
        <taxon>Mytilinae</taxon>
        <taxon>Mytilus</taxon>
    </lineage>
</organism>
<evidence type="ECO:0000256" key="1">
    <source>
        <dbReference type="ARBA" id="ARBA00010528"/>
    </source>
</evidence>
<evidence type="ECO:0000256" key="4">
    <source>
        <dbReference type="ARBA" id="ARBA00040565"/>
    </source>
</evidence>
<dbReference type="Pfam" id="PF00573">
    <property type="entry name" value="Ribosomal_L4"/>
    <property type="match status" value="1"/>
</dbReference>
<dbReference type="PANTHER" id="PTHR10746">
    <property type="entry name" value="50S RIBOSOMAL PROTEIN L4"/>
    <property type="match status" value="1"/>
</dbReference>
<dbReference type="PANTHER" id="PTHR10746:SF6">
    <property type="entry name" value="LARGE RIBOSOMAL SUBUNIT PROTEIN UL4M"/>
    <property type="match status" value="1"/>
</dbReference>
<accession>A0A8S3VAX0</accession>
<dbReference type="InterPro" id="IPR013005">
    <property type="entry name" value="Ribosomal_uL4-like"/>
</dbReference>
<keyword evidence="3" id="KW-0687">Ribonucleoprotein</keyword>
<name>A0A8S3VAX0_MYTED</name>